<dbReference type="Pfam" id="PF07729">
    <property type="entry name" value="FCD"/>
    <property type="match status" value="1"/>
</dbReference>
<dbReference type="OrthoDB" id="9788098at2"/>
<reference evidence="5 6" key="1">
    <citation type="submission" date="2019-02" db="EMBL/GenBank/DDBJ databases">
        <title>Siculibacillus lacustris gen. nov., sp. nov., a new rosette-forming bacterium isolated from a freshwater crater lake (Lake St. Ana, Romania).</title>
        <authorList>
            <person name="Felfoldi T."/>
            <person name="Marton Z."/>
            <person name="Szabo A."/>
            <person name="Mentes A."/>
            <person name="Boka K."/>
            <person name="Marialigeti K."/>
            <person name="Mathe I."/>
            <person name="Koncz M."/>
            <person name="Schumann P."/>
            <person name="Toth E."/>
        </authorList>
    </citation>
    <scope>NUCLEOTIDE SEQUENCE [LARGE SCALE GENOMIC DNA]</scope>
    <source>
        <strain evidence="5 6">SA-279</strain>
    </source>
</reference>
<evidence type="ECO:0000313" key="5">
    <source>
        <dbReference type="EMBL" id="TBW38503.1"/>
    </source>
</evidence>
<dbReference type="AlphaFoldDB" id="A0A4Q9VS99"/>
<evidence type="ECO:0000256" key="3">
    <source>
        <dbReference type="ARBA" id="ARBA00023163"/>
    </source>
</evidence>
<feature type="domain" description="HTH gntR-type" evidence="4">
    <location>
        <begin position="12"/>
        <end position="79"/>
    </location>
</feature>
<comment type="caution">
    <text evidence="5">The sequence shown here is derived from an EMBL/GenBank/DDBJ whole genome shotgun (WGS) entry which is preliminary data.</text>
</comment>
<dbReference type="EMBL" id="SJFN01000011">
    <property type="protein sequence ID" value="TBW38503.1"/>
    <property type="molecule type" value="Genomic_DNA"/>
</dbReference>
<keyword evidence="3" id="KW-0804">Transcription</keyword>
<evidence type="ECO:0000256" key="2">
    <source>
        <dbReference type="ARBA" id="ARBA00023125"/>
    </source>
</evidence>
<protein>
    <submittedName>
        <fullName evidence="5">GntR family transcriptional regulator</fullName>
    </submittedName>
</protein>
<dbReference type="InterPro" id="IPR036388">
    <property type="entry name" value="WH-like_DNA-bd_sf"/>
</dbReference>
<dbReference type="InterPro" id="IPR011711">
    <property type="entry name" value="GntR_C"/>
</dbReference>
<dbReference type="SUPFAM" id="SSF48008">
    <property type="entry name" value="GntR ligand-binding domain-like"/>
    <property type="match status" value="1"/>
</dbReference>
<keyword evidence="2" id="KW-0238">DNA-binding</keyword>
<dbReference type="GO" id="GO:0003677">
    <property type="term" value="F:DNA binding"/>
    <property type="evidence" value="ECO:0007669"/>
    <property type="project" value="UniProtKB-KW"/>
</dbReference>
<keyword evidence="1" id="KW-0805">Transcription regulation</keyword>
<dbReference type="Pfam" id="PF00392">
    <property type="entry name" value="GntR"/>
    <property type="match status" value="1"/>
</dbReference>
<dbReference type="Gene3D" id="1.20.120.530">
    <property type="entry name" value="GntR ligand-binding domain-like"/>
    <property type="match status" value="1"/>
</dbReference>
<dbReference type="InterPro" id="IPR000524">
    <property type="entry name" value="Tscrpt_reg_HTH_GntR"/>
</dbReference>
<gene>
    <name evidence="5" type="ORF">EYW49_09290</name>
</gene>
<dbReference type="PANTHER" id="PTHR43537">
    <property type="entry name" value="TRANSCRIPTIONAL REGULATOR, GNTR FAMILY"/>
    <property type="match status" value="1"/>
</dbReference>
<dbReference type="PANTHER" id="PTHR43537:SF49">
    <property type="entry name" value="TRANSCRIPTIONAL REGULATORY PROTEIN"/>
    <property type="match status" value="1"/>
</dbReference>
<dbReference type="InterPro" id="IPR036390">
    <property type="entry name" value="WH_DNA-bd_sf"/>
</dbReference>
<organism evidence="5 6">
    <name type="scientific">Siculibacillus lacustris</name>
    <dbReference type="NCBI Taxonomy" id="1549641"/>
    <lineage>
        <taxon>Bacteria</taxon>
        <taxon>Pseudomonadati</taxon>
        <taxon>Pseudomonadota</taxon>
        <taxon>Alphaproteobacteria</taxon>
        <taxon>Hyphomicrobiales</taxon>
        <taxon>Ancalomicrobiaceae</taxon>
        <taxon>Siculibacillus</taxon>
    </lineage>
</organism>
<dbReference type="Gene3D" id="1.10.10.10">
    <property type="entry name" value="Winged helix-like DNA-binding domain superfamily/Winged helix DNA-binding domain"/>
    <property type="match status" value="1"/>
</dbReference>
<dbReference type="InterPro" id="IPR008920">
    <property type="entry name" value="TF_FadR/GntR_C"/>
</dbReference>
<evidence type="ECO:0000256" key="1">
    <source>
        <dbReference type="ARBA" id="ARBA00023015"/>
    </source>
</evidence>
<dbReference type="PROSITE" id="PS50949">
    <property type="entry name" value="HTH_GNTR"/>
    <property type="match status" value="1"/>
</dbReference>
<name>A0A4Q9VS99_9HYPH</name>
<sequence length="221" mass="23559">MKLPPLLQDDPPTLADRAYLSLREAIVEGTLAPGMKLSERGLAAMLGVSPQPVREALRRLEGEGMAESRPRSGTYVAELSIDRLLEMGRIRSALEGVAAGIAARRRTPIDIAALRARLIAVQSASASGDERRLAAVNASLHETLHAITGNALLIRSLQAVNAYYHISTRVILTSKYEVSASLAEHSAIVAAVIDGDPETAEALMRAHTGRSVDVAAIELAR</sequence>
<keyword evidence="6" id="KW-1185">Reference proteome</keyword>
<dbReference type="SMART" id="SM00895">
    <property type="entry name" value="FCD"/>
    <property type="match status" value="1"/>
</dbReference>
<dbReference type="SMART" id="SM00345">
    <property type="entry name" value="HTH_GNTR"/>
    <property type="match status" value="1"/>
</dbReference>
<dbReference type="GO" id="GO:0003700">
    <property type="term" value="F:DNA-binding transcription factor activity"/>
    <property type="evidence" value="ECO:0007669"/>
    <property type="project" value="InterPro"/>
</dbReference>
<dbReference type="SUPFAM" id="SSF46785">
    <property type="entry name" value="Winged helix' DNA-binding domain"/>
    <property type="match status" value="1"/>
</dbReference>
<proteinExistence type="predicted"/>
<evidence type="ECO:0000313" key="6">
    <source>
        <dbReference type="Proteomes" id="UP000292781"/>
    </source>
</evidence>
<accession>A0A4Q9VS99</accession>
<dbReference type="CDD" id="cd07377">
    <property type="entry name" value="WHTH_GntR"/>
    <property type="match status" value="1"/>
</dbReference>
<evidence type="ECO:0000259" key="4">
    <source>
        <dbReference type="PROSITE" id="PS50949"/>
    </source>
</evidence>
<dbReference type="Proteomes" id="UP000292781">
    <property type="component" value="Unassembled WGS sequence"/>
</dbReference>